<evidence type="ECO:0000256" key="4">
    <source>
        <dbReference type="SAM" id="SignalP"/>
    </source>
</evidence>
<dbReference type="FunFam" id="2.40.30.170:FF:000010">
    <property type="entry name" value="Efflux RND transporter periplasmic adaptor subunit"/>
    <property type="match status" value="1"/>
</dbReference>
<dbReference type="Gene3D" id="2.40.50.100">
    <property type="match status" value="1"/>
</dbReference>
<comment type="similarity">
    <text evidence="1">Belongs to the membrane fusion protein (MFP) (TC 8.A.1) family.</text>
</comment>
<evidence type="ECO:0000256" key="1">
    <source>
        <dbReference type="ARBA" id="ARBA00009477"/>
    </source>
</evidence>
<feature type="signal peptide" evidence="4">
    <location>
        <begin position="1"/>
        <end position="20"/>
    </location>
</feature>
<evidence type="ECO:0000256" key="3">
    <source>
        <dbReference type="SAM" id="MobiDB-lite"/>
    </source>
</evidence>
<dbReference type="EMBL" id="FNCG01000002">
    <property type="protein sequence ID" value="SDG11707.1"/>
    <property type="molecule type" value="Genomic_DNA"/>
</dbReference>
<dbReference type="AlphaFoldDB" id="A0A1G7RLT5"/>
<dbReference type="Gene3D" id="2.40.420.20">
    <property type="match status" value="1"/>
</dbReference>
<dbReference type="Gene3D" id="2.40.30.170">
    <property type="match status" value="1"/>
</dbReference>
<feature type="compositionally biased region" description="Basic and acidic residues" evidence="3">
    <location>
        <begin position="26"/>
        <end position="45"/>
    </location>
</feature>
<dbReference type="InterPro" id="IPR051909">
    <property type="entry name" value="MFP_Cation_Efflux"/>
</dbReference>
<dbReference type="GO" id="GO:0060003">
    <property type="term" value="P:copper ion export"/>
    <property type="evidence" value="ECO:0007669"/>
    <property type="project" value="TreeGrafter"/>
</dbReference>
<dbReference type="InterPro" id="IPR006143">
    <property type="entry name" value="RND_pump_MFP"/>
</dbReference>
<evidence type="ECO:0000259" key="5">
    <source>
        <dbReference type="Pfam" id="PF25917"/>
    </source>
</evidence>
<feature type="chain" id="PRO_5011735540" evidence="4">
    <location>
        <begin position="21"/>
        <end position="403"/>
    </location>
</feature>
<dbReference type="Pfam" id="PF25917">
    <property type="entry name" value="BSH_RND"/>
    <property type="match status" value="1"/>
</dbReference>
<dbReference type="InterPro" id="IPR058792">
    <property type="entry name" value="Beta-barrel_RND_2"/>
</dbReference>
<dbReference type="RefSeq" id="WP_091163189.1">
    <property type="nucleotide sequence ID" value="NZ_FNCG01000002.1"/>
</dbReference>
<feature type="domain" description="Multidrug resistance protein MdtA-like barrel-sandwich hybrid" evidence="5">
    <location>
        <begin position="89"/>
        <end position="234"/>
    </location>
</feature>
<dbReference type="Proteomes" id="UP000199705">
    <property type="component" value="Unassembled WGS sequence"/>
</dbReference>
<keyword evidence="2" id="KW-0813">Transport</keyword>
<evidence type="ECO:0000313" key="7">
    <source>
        <dbReference type="EMBL" id="SDG11707.1"/>
    </source>
</evidence>
<dbReference type="NCBIfam" id="TIGR01730">
    <property type="entry name" value="RND_mfp"/>
    <property type="match status" value="1"/>
</dbReference>
<keyword evidence="4" id="KW-0732">Signal</keyword>
<dbReference type="STRING" id="551996.SAMN05192573_102285"/>
<dbReference type="GO" id="GO:0022857">
    <property type="term" value="F:transmembrane transporter activity"/>
    <property type="evidence" value="ECO:0007669"/>
    <property type="project" value="InterPro"/>
</dbReference>
<accession>A0A1G7RLT5</accession>
<dbReference type="GO" id="GO:0030313">
    <property type="term" value="C:cell envelope"/>
    <property type="evidence" value="ECO:0007669"/>
    <property type="project" value="TreeGrafter"/>
</dbReference>
<gene>
    <name evidence="7" type="ORF">SAMN05192573_102285</name>
</gene>
<dbReference type="Gene3D" id="1.10.287.470">
    <property type="entry name" value="Helix hairpin bin"/>
    <property type="match status" value="1"/>
</dbReference>
<dbReference type="GO" id="GO:0016020">
    <property type="term" value="C:membrane"/>
    <property type="evidence" value="ECO:0007669"/>
    <property type="project" value="InterPro"/>
</dbReference>
<feature type="region of interest" description="Disordered" evidence="3">
    <location>
        <begin position="24"/>
        <end position="45"/>
    </location>
</feature>
<sequence>MNIQKYKLIAAAFLIGLAFASCSGDSGKKETDGKENSGAEETTKKKPEGLELTSEQMQTVGIVTGPIAQKNLDSVIKANGQLAVPPQNKADVSILSGGIINHISVIEGQQVKRGQLLATIKNQDLIKIQQDYLAAKNNFAYVQAEYNRQKQLQEAGAGTGKSFQSSEATYNAERSRITAYESQLSQLGISPGKIANGNIVSQFPVLSPIGGTVGQITANTGAFVQPGTSIMEVVDNSKIHCDLTVFEKDLMHVKVGQKVNFQLTNQENQVITGTINGINKSFENESKGVTVHAVINNKEQKNLIPGMYVTALISTGSRLTAAVPVDAVVRAEGKQYIFIVVTTAQKEGKENTVKFKKAEITTGVTELGFVQIKPIEEMPPSVMIALKGAFYLQSKASGSAEEE</sequence>
<feature type="domain" description="CusB-like beta-barrel" evidence="6">
    <location>
        <begin position="243"/>
        <end position="314"/>
    </location>
</feature>
<reference evidence="8" key="1">
    <citation type="submission" date="2016-10" db="EMBL/GenBank/DDBJ databases">
        <authorList>
            <person name="Varghese N."/>
            <person name="Submissions S."/>
        </authorList>
    </citation>
    <scope>NUCLEOTIDE SEQUENCE [LARGE SCALE GENOMIC DNA]</scope>
    <source>
        <strain evidence="8">Gh-67</strain>
    </source>
</reference>
<dbReference type="PROSITE" id="PS51257">
    <property type="entry name" value="PROKAR_LIPOPROTEIN"/>
    <property type="match status" value="1"/>
</dbReference>
<evidence type="ECO:0000313" key="8">
    <source>
        <dbReference type="Proteomes" id="UP000199705"/>
    </source>
</evidence>
<keyword evidence="8" id="KW-1185">Reference proteome</keyword>
<dbReference type="PANTHER" id="PTHR30097:SF4">
    <property type="entry name" value="SLR6042 PROTEIN"/>
    <property type="match status" value="1"/>
</dbReference>
<organism evidence="7 8">
    <name type="scientific">Mucilaginibacter gossypii</name>
    <dbReference type="NCBI Taxonomy" id="551996"/>
    <lineage>
        <taxon>Bacteria</taxon>
        <taxon>Pseudomonadati</taxon>
        <taxon>Bacteroidota</taxon>
        <taxon>Sphingobacteriia</taxon>
        <taxon>Sphingobacteriales</taxon>
        <taxon>Sphingobacteriaceae</taxon>
        <taxon>Mucilaginibacter</taxon>
    </lineage>
</organism>
<evidence type="ECO:0000259" key="6">
    <source>
        <dbReference type="Pfam" id="PF25954"/>
    </source>
</evidence>
<evidence type="ECO:0000256" key="2">
    <source>
        <dbReference type="ARBA" id="ARBA00022448"/>
    </source>
</evidence>
<dbReference type="SUPFAM" id="SSF111369">
    <property type="entry name" value="HlyD-like secretion proteins"/>
    <property type="match status" value="1"/>
</dbReference>
<dbReference type="GO" id="GO:0015679">
    <property type="term" value="P:plasma membrane copper ion transport"/>
    <property type="evidence" value="ECO:0007669"/>
    <property type="project" value="TreeGrafter"/>
</dbReference>
<dbReference type="Pfam" id="PF25954">
    <property type="entry name" value="Beta-barrel_RND_2"/>
    <property type="match status" value="1"/>
</dbReference>
<protein>
    <submittedName>
        <fullName evidence="7">Membrane fusion protein, cobalt-zinc-cadmium efflux system</fullName>
    </submittedName>
</protein>
<dbReference type="InterPro" id="IPR058625">
    <property type="entry name" value="MdtA-like_BSH"/>
</dbReference>
<proteinExistence type="inferred from homology"/>
<dbReference type="PANTHER" id="PTHR30097">
    <property type="entry name" value="CATION EFFLUX SYSTEM PROTEIN CUSB"/>
    <property type="match status" value="1"/>
</dbReference>
<name>A0A1G7RLT5_9SPHI</name>